<gene>
    <name evidence="2" type="ORF">GOCE00092_LOCUS20923</name>
</gene>
<feature type="compositionally biased region" description="Polar residues" evidence="1">
    <location>
        <begin position="104"/>
        <end position="116"/>
    </location>
</feature>
<protein>
    <submittedName>
        <fullName evidence="2">Uncharacterized protein</fullName>
    </submittedName>
</protein>
<proteinExistence type="predicted"/>
<reference evidence="2" key="1">
    <citation type="submission" date="2021-01" db="EMBL/GenBank/DDBJ databases">
        <authorList>
            <person name="Corre E."/>
            <person name="Pelletier E."/>
            <person name="Niang G."/>
            <person name="Scheremetjew M."/>
            <person name="Finn R."/>
            <person name="Kale V."/>
            <person name="Holt S."/>
            <person name="Cochrane G."/>
            <person name="Meng A."/>
            <person name="Brown T."/>
            <person name="Cohen L."/>
        </authorList>
    </citation>
    <scope>NUCLEOTIDE SEQUENCE</scope>
    <source>
        <strain evidence="2">CCMP 410</strain>
    </source>
</reference>
<feature type="region of interest" description="Disordered" evidence="1">
    <location>
        <begin position="258"/>
        <end position="281"/>
    </location>
</feature>
<name>A0A7S1YGX2_9STRA</name>
<organism evidence="2">
    <name type="scientific">Grammatophora oceanica</name>
    <dbReference type="NCBI Taxonomy" id="210454"/>
    <lineage>
        <taxon>Eukaryota</taxon>
        <taxon>Sar</taxon>
        <taxon>Stramenopiles</taxon>
        <taxon>Ochrophyta</taxon>
        <taxon>Bacillariophyta</taxon>
        <taxon>Fragilariophyceae</taxon>
        <taxon>Fragilariophycidae</taxon>
        <taxon>Rhabdonematales</taxon>
        <taxon>Grammatophoraceae</taxon>
        <taxon>Grammatophora</taxon>
    </lineage>
</organism>
<dbReference type="AlphaFoldDB" id="A0A7S1YGX2"/>
<dbReference type="EMBL" id="HBGK01040063">
    <property type="protein sequence ID" value="CAD9299388.1"/>
    <property type="molecule type" value="Transcribed_RNA"/>
</dbReference>
<evidence type="ECO:0000256" key="1">
    <source>
        <dbReference type="SAM" id="MobiDB-lite"/>
    </source>
</evidence>
<feature type="region of interest" description="Disordered" evidence="1">
    <location>
        <begin position="89"/>
        <end position="137"/>
    </location>
</feature>
<sequence>MKIFEISPSIPTASTKAPTEVDMEWKELRKQLAETKMTTSGGASQVVMNSMHANNVVAHISLGADDDPVEQVASSNILRHFGLLNLSSTSSASTEGRTRRRASLGSTSVDSCSTRESGPAWTPSASQPCSKNERGTKRALTKRFFKKAASDNMEETNNLRCSFEDSFNLENSNDDAAELQRMHQLSKERALQDAGWFFLPNKKSSSTQQRRNSMGPGTVLSYQEAAPTRCELNVTVVPSCRIPFDLAIDCDKESEDIIRPPEAGTKSNVLSSNLEREDSYPACRPPPLLSSADLCDLSNDELNYDEDEDPATGHEQRGSLWELLDATRQRGKSVVAESMHQYGQRRRSLPVRFENNQG</sequence>
<feature type="region of interest" description="Disordered" evidence="1">
    <location>
        <begin position="332"/>
        <end position="358"/>
    </location>
</feature>
<accession>A0A7S1YGX2</accession>
<evidence type="ECO:0000313" key="2">
    <source>
        <dbReference type="EMBL" id="CAD9299388.1"/>
    </source>
</evidence>